<dbReference type="InterPro" id="IPR045919">
    <property type="entry name" value="DUF6338"/>
</dbReference>
<dbReference type="AlphaFoldDB" id="A0A919SYZ9"/>
<organism evidence="3 4">
    <name type="scientific">Winogradskya consettensis</name>
    <dbReference type="NCBI Taxonomy" id="113560"/>
    <lineage>
        <taxon>Bacteria</taxon>
        <taxon>Bacillati</taxon>
        <taxon>Actinomycetota</taxon>
        <taxon>Actinomycetes</taxon>
        <taxon>Micromonosporales</taxon>
        <taxon>Micromonosporaceae</taxon>
        <taxon>Winogradskya</taxon>
    </lineage>
</organism>
<evidence type="ECO:0000313" key="4">
    <source>
        <dbReference type="Proteomes" id="UP000680865"/>
    </source>
</evidence>
<reference evidence="3" key="1">
    <citation type="submission" date="2021-03" db="EMBL/GenBank/DDBJ databases">
        <title>Whole genome shotgun sequence of Actinoplanes consettensis NBRC 14913.</title>
        <authorList>
            <person name="Komaki H."/>
            <person name="Tamura T."/>
        </authorList>
    </citation>
    <scope>NUCLEOTIDE SEQUENCE</scope>
    <source>
        <strain evidence="3">NBRC 14913</strain>
    </source>
</reference>
<dbReference type="Proteomes" id="UP000680865">
    <property type="component" value="Unassembled WGS sequence"/>
</dbReference>
<dbReference type="Pfam" id="PF19865">
    <property type="entry name" value="DUF6338"/>
    <property type="match status" value="1"/>
</dbReference>
<dbReference type="EMBL" id="BOQP01000043">
    <property type="protein sequence ID" value="GIM80624.1"/>
    <property type="molecule type" value="Genomic_DNA"/>
</dbReference>
<keyword evidence="2" id="KW-1133">Transmembrane helix</keyword>
<evidence type="ECO:0000256" key="1">
    <source>
        <dbReference type="SAM" id="MobiDB-lite"/>
    </source>
</evidence>
<evidence type="ECO:0000256" key="2">
    <source>
        <dbReference type="SAM" id="Phobius"/>
    </source>
</evidence>
<feature type="transmembrane region" description="Helical" evidence="2">
    <location>
        <begin position="6"/>
        <end position="23"/>
    </location>
</feature>
<accession>A0A919SYZ9</accession>
<comment type="caution">
    <text evidence="3">The sequence shown here is derived from an EMBL/GenBank/DDBJ whole genome shotgun (WGS) entry which is preliminary data.</text>
</comment>
<gene>
    <name evidence="3" type="ORF">Aco04nite_71730</name>
</gene>
<feature type="region of interest" description="Disordered" evidence="1">
    <location>
        <begin position="230"/>
        <end position="249"/>
    </location>
</feature>
<evidence type="ECO:0000313" key="3">
    <source>
        <dbReference type="EMBL" id="GIM80624.1"/>
    </source>
</evidence>
<proteinExistence type="predicted"/>
<keyword evidence="4" id="KW-1185">Reference proteome</keyword>
<feature type="transmembrane region" description="Helical" evidence="2">
    <location>
        <begin position="43"/>
        <end position="67"/>
    </location>
</feature>
<feature type="transmembrane region" description="Helical" evidence="2">
    <location>
        <begin position="92"/>
        <end position="112"/>
    </location>
</feature>
<sequence>MSVPVTFLGLLLFVVLLWPGFLYSSIQARVRPERQLTPLREVVGIVSVSLTADAIALLVFLLARVLLPGDTPVIGDMIKTPAQYASEHYRLLIAWGLGLLVFALLVAAVMAAPRLRRRLARTSHLGRMVKTRPHPSAMSAWWLAFTEYPPEVARCHLGAVLTDGSFYSGWLHSFSQAGGDGPDRELTLRAPIGYRAPGTDTVEVLDGVGMVVLSARQMSSLLVSYRAREPRPSPAAVSQSADPAEVVAP</sequence>
<keyword evidence="2" id="KW-0472">Membrane</keyword>
<name>A0A919SYZ9_9ACTN</name>
<keyword evidence="2" id="KW-0812">Transmembrane</keyword>
<protein>
    <submittedName>
        <fullName evidence="3">Uncharacterized protein</fullName>
    </submittedName>
</protein>